<dbReference type="RefSeq" id="WP_013943893.1">
    <property type="nucleotide sequence ID" value="NC_015713.1"/>
</dbReference>
<dbReference type="Gene3D" id="3.40.50.300">
    <property type="entry name" value="P-loop containing nucleotide triphosphate hydrolases"/>
    <property type="match status" value="1"/>
</dbReference>
<feature type="transmembrane region" description="Helical" evidence="8">
    <location>
        <begin position="21"/>
        <end position="44"/>
    </location>
</feature>
<dbReference type="GO" id="GO:0016887">
    <property type="term" value="F:ATP hydrolysis activity"/>
    <property type="evidence" value="ECO:0007669"/>
    <property type="project" value="InterPro"/>
</dbReference>
<dbReference type="HOGENOM" id="CLU_000604_84_5_0"/>
<sequence length="593" mass="67718">MISYKELTSFIWQFMRLQKGLFLFVFTLDLFVWSLDALLWPYILNLVVSIFTRFDGDRLAAWDSLKWVILGGLGLTIYVETASRIMGFLMAKGVPKLLANIRMALFDHIQHHSPHYFNRRFAGSLANKITDMTTQVELIINELFWPILPAISTCILGAGFLWFVNPLFTWLLIAWIGIHLTICLLFARKADHLEHLHGEARSTLLGKIVDSLTNNFAVNLFCRFKYEKRILSPFQRDEKMKSMSAKRYVEKMRIYLSLFYFIVVIVIMFGTLTYSWLHSYITTGEVIQVFTTMWWIAMILWNIGASLPILFQSIGVAKQALSVMKDPQDLGDTPQAHLLKVSKGEIRFENVSFHYGENKLFSDKKVHIQGGERVGLVGFTGAGKSTFINLILRFFPLHKGRILIDGQDIAHVTLESLREQIALIPQDPLLFHRTLKENISYGKIEAPEEEIFQAARLAHADEFIRKLSDGYDARVGERGTKLSGGEKQRIAIARAILVNAPILILDEATSSLDSVTEKYIQESLETLMKDRTTIVIAHRLSTLSRMDRILVFDRGKIVEEGSHSSLLEKEGLYSKMWKMQVGGFLPESPSETL</sequence>
<feature type="transmembrane region" description="Helical" evidence="8">
    <location>
        <begin position="168"/>
        <end position="187"/>
    </location>
</feature>
<dbReference type="PROSITE" id="PS00211">
    <property type="entry name" value="ABC_TRANSPORTER_1"/>
    <property type="match status" value="1"/>
</dbReference>
<evidence type="ECO:0000256" key="8">
    <source>
        <dbReference type="SAM" id="Phobius"/>
    </source>
</evidence>
<accession>F8L9A8</accession>
<keyword evidence="3 8" id="KW-0812">Transmembrane</keyword>
<keyword evidence="4" id="KW-0547">Nucleotide-binding</keyword>
<feature type="domain" description="ABC transporter" evidence="9">
    <location>
        <begin position="346"/>
        <end position="579"/>
    </location>
</feature>
<proteinExistence type="predicted"/>
<dbReference type="PROSITE" id="PS50929">
    <property type="entry name" value="ABC_TM1F"/>
    <property type="match status" value="1"/>
</dbReference>
<dbReference type="AlphaFoldDB" id="F8L9A8"/>
<evidence type="ECO:0000256" key="4">
    <source>
        <dbReference type="ARBA" id="ARBA00022741"/>
    </source>
</evidence>
<evidence type="ECO:0000256" key="2">
    <source>
        <dbReference type="ARBA" id="ARBA00022448"/>
    </source>
</evidence>
<feature type="domain" description="ABC transmembrane type-1" evidence="10">
    <location>
        <begin position="30"/>
        <end position="312"/>
    </location>
</feature>
<dbReference type="Pfam" id="PF00005">
    <property type="entry name" value="ABC_tran"/>
    <property type="match status" value="1"/>
</dbReference>
<organism evidence="11 12">
    <name type="scientific">Simkania negevensis (strain ATCC VR-1471 / DSM 27360 / Z)</name>
    <dbReference type="NCBI Taxonomy" id="331113"/>
    <lineage>
        <taxon>Bacteria</taxon>
        <taxon>Pseudomonadati</taxon>
        <taxon>Chlamydiota</taxon>
        <taxon>Chlamydiia</taxon>
        <taxon>Parachlamydiales</taxon>
        <taxon>Simkaniaceae</taxon>
        <taxon>Simkania</taxon>
    </lineage>
</organism>
<dbReference type="SMART" id="SM00382">
    <property type="entry name" value="AAA"/>
    <property type="match status" value="1"/>
</dbReference>
<name>F8L9A8_SIMNZ</name>
<dbReference type="InterPro" id="IPR011527">
    <property type="entry name" value="ABC1_TM_dom"/>
</dbReference>
<dbReference type="InterPro" id="IPR017871">
    <property type="entry name" value="ABC_transporter-like_CS"/>
</dbReference>
<dbReference type="Pfam" id="PF00664">
    <property type="entry name" value="ABC_membrane"/>
    <property type="match status" value="1"/>
</dbReference>
<gene>
    <name evidence="11" type="ordered locus">SNE_A15500</name>
</gene>
<dbReference type="SUPFAM" id="SSF90123">
    <property type="entry name" value="ABC transporter transmembrane region"/>
    <property type="match status" value="1"/>
</dbReference>
<dbReference type="InterPro" id="IPR036640">
    <property type="entry name" value="ABC1_TM_sf"/>
</dbReference>
<dbReference type="InterPro" id="IPR003439">
    <property type="entry name" value="ABC_transporter-like_ATP-bd"/>
</dbReference>
<evidence type="ECO:0000313" key="11">
    <source>
        <dbReference type="EMBL" id="CCB89427.1"/>
    </source>
</evidence>
<evidence type="ECO:0000259" key="9">
    <source>
        <dbReference type="PROSITE" id="PS50893"/>
    </source>
</evidence>
<dbReference type="STRING" id="331113.SNE_A15500"/>
<evidence type="ECO:0000256" key="7">
    <source>
        <dbReference type="ARBA" id="ARBA00023136"/>
    </source>
</evidence>
<dbReference type="PANTHER" id="PTHR24221:SF654">
    <property type="entry name" value="ATP-BINDING CASSETTE SUB-FAMILY B MEMBER 6"/>
    <property type="match status" value="1"/>
</dbReference>
<feature type="transmembrane region" description="Helical" evidence="8">
    <location>
        <begin position="289"/>
        <end position="311"/>
    </location>
</feature>
<feature type="transmembrane region" description="Helical" evidence="8">
    <location>
        <begin position="64"/>
        <end position="82"/>
    </location>
</feature>
<evidence type="ECO:0000259" key="10">
    <source>
        <dbReference type="PROSITE" id="PS50929"/>
    </source>
</evidence>
<keyword evidence="12" id="KW-1185">Reference proteome</keyword>
<dbReference type="GO" id="GO:0034040">
    <property type="term" value="F:ATPase-coupled lipid transmembrane transporter activity"/>
    <property type="evidence" value="ECO:0007669"/>
    <property type="project" value="TreeGrafter"/>
</dbReference>
<feature type="transmembrane region" description="Helical" evidence="8">
    <location>
        <begin position="143"/>
        <end position="162"/>
    </location>
</feature>
<dbReference type="eggNOG" id="COG1132">
    <property type="taxonomic scope" value="Bacteria"/>
</dbReference>
<dbReference type="GO" id="GO:0005524">
    <property type="term" value="F:ATP binding"/>
    <property type="evidence" value="ECO:0007669"/>
    <property type="project" value="UniProtKB-KW"/>
</dbReference>
<dbReference type="EMBL" id="FR872582">
    <property type="protein sequence ID" value="CCB89427.1"/>
    <property type="molecule type" value="Genomic_DNA"/>
</dbReference>
<evidence type="ECO:0000256" key="5">
    <source>
        <dbReference type="ARBA" id="ARBA00022840"/>
    </source>
</evidence>
<dbReference type="PANTHER" id="PTHR24221">
    <property type="entry name" value="ATP-BINDING CASSETTE SUB-FAMILY B"/>
    <property type="match status" value="1"/>
</dbReference>
<reference key="1">
    <citation type="journal article" date="2011" name="Mol. Biol. Evol.">
        <title>Unity in variety -- the pan-genome of the Chlamydiae.</title>
        <authorList>
            <person name="Collingro A."/>
            <person name="Tischler P."/>
            <person name="Weinmaier T."/>
            <person name="Penz T."/>
            <person name="Heinz E."/>
            <person name="Brunham R.C."/>
            <person name="Read T.D."/>
            <person name="Bavoil P.M."/>
            <person name="Sachse K."/>
            <person name="Kahane S."/>
            <person name="Friedman M.G."/>
            <person name="Rattei T."/>
            <person name="Myers G.S.A."/>
            <person name="Horn M."/>
        </authorList>
    </citation>
    <scope>NUCLEOTIDE SEQUENCE</scope>
    <source>
        <strain>Z</strain>
    </source>
</reference>
<dbReference type="FunFam" id="3.40.50.300:FF:000287">
    <property type="entry name" value="Multidrug ABC transporter ATP-binding protein"/>
    <property type="match status" value="1"/>
</dbReference>
<keyword evidence="6 8" id="KW-1133">Transmembrane helix</keyword>
<evidence type="ECO:0000313" key="12">
    <source>
        <dbReference type="Proteomes" id="UP000000496"/>
    </source>
</evidence>
<dbReference type="InterPro" id="IPR039421">
    <property type="entry name" value="Type_1_exporter"/>
</dbReference>
<evidence type="ECO:0000256" key="1">
    <source>
        <dbReference type="ARBA" id="ARBA00004651"/>
    </source>
</evidence>
<comment type="subcellular location">
    <subcellularLocation>
        <location evidence="1">Cell membrane</location>
        <topology evidence="1">Multi-pass membrane protein</topology>
    </subcellularLocation>
</comment>
<keyword evidence="7 8" id="KW-0472">Membrane</keyword>
<dbReference type="SUPFAM" id="SSF52540">
    <property type="entry name" value="P-loop containing nucleoside triphosphate hydrolases"/>
    <property type="match status" value="1"/>
</dbReference>
<evidence type="ECO:0000256" key="6">
    <source>
        <dbReference type="ARBA" id="ARBA00022989"/>
    </source>
</evidence>
<keyword evidence="2" id="KW-0813">Transport</keyword>
<keyword evidence="5 11" id="KW-0067">ATP-binding</keyword>
<dbReference type="GO" id="GO:0005886">
    <property type="term" value="C:plasma membrane"/>
    <property type="evidence" value="ECO:0007669"/>
    <property type="project" value="UniProtKB-SubCell"/>
</dbReference>
<dbReference type="InterPro" id="IPR027417">
    <property type="entry name" value="P-loop_NTPase"/>
</dbReference>
<dbReference type="OrthoDB" id="9771903at2"/>
<reference evidence="11 12" key="2">
    <citation type="journal article" date="2011" name="Mol. Biol. Evol.">
        <title>Unity in variety--the pan-genome of the Chlamydiae.</title>
        <authorList>
            <person name="Collingro A."/>
            <person name="Tischler P."/>
            <person name="Weinmaier T."/>
            <person name="Penz T."/>
            <person name="Heinz E."/>
            <person name="Brunham R.C."/>
            <person name="Read T.D."/>
            <person name="Bavoil P.M."/>
            <person name="Sachse K."/>
            <person name="Kahane S."/>
            <person name="Friedman M.G."/>
            <person name="Rattei T."/>
            <person name="Myers G.S."/>
            <person name="Horn M."/>
        </authorList>
    </citation>
    <scope>NUCLEOTIDE SEQUENCE [LARGE SCALE GENOMIC DNA]</scope>
    <source>
        <strain evidence="12">ATCC VR-1471 / Z</strain>
    </source>
</reference>
<dbReference type="GO" id="GO:0140359">
    <property type="term" value="F:ABC-type transporter activity"/>
    <property type="evidence" value="ECO:0007669"/>
    <property type="project" value="InterPro"/>
</dbReference>
<feature type="transmembrane region" description="Helical" evidence="8">
    <location>
        <begin position="254"/>
        <end position="277"/>
    </location>
</feature>
<dbReference type="KEGG" id="sng:SNE_A15500"/>
<protein>
    <submittedName>
        <fullName evidence="11">Uncharacterized ABC transporter ATP-binding protein HI_1051</fullName>
    </submittedName>
</protein>
<dbReference type="Proteomes" id="UP000000496">
    <property type="component" value="Chromosome gsn.131"/>
</dbReference>
<evidence type="ECO:0000256" key="3">
    <source>
        <dbReference type="ARBA" id="ARBA00022692"/>
    </source>
</evidence>
<dbReference type="Gene3D" id="1.20.1560.10">
    <property type="entry name" value="ABC transporter type 1, transmembrane domain"/>
    <property type="match status" value="1"/>
</dbReference>
<dbReference type="PROSITE" id="PS50893">
    <property type="entry name" value="ABC_TRANSPORTER_2"/>
    <property type="match status" value="1"/>
</dbReference>
<dbReference type="InterPro" id="IPR003593">
    <property type="entry name" value="AAA+_ATPase"/>
</dbReference>